<dbReference type="InterPro" id="IPR000550">
    <property type="entry name" value="Hppk"/>
</dbReference>
<evidence type="ECO:0000256" key="6">
    <source>
        <dbReference type="ARBA" id="ARBA00022777"/>
    </source>
</evidence>
<comment type="pathway">
    <text evidence="2">Cofactor biosynthesis; tetrahydrofolate biosynthesis; 2-amino-4-hydroxy-6-hydroxymethyl-7,8-dihydropteridine diphosphate from 7,8-dihydroneopterin triphosphate: step 4/4.</text>
</comment>
<dbReference type="Pfam" id="PF01288">
    <property type="entry name" value="HPPK"/>
    <property type="match status" value="1"/>
</dbReference>
<feature type="domain" description="7,8-dihydro-6-hydroxymethylpterin-pyrophosphokinase" evidence="9">
    <location>
        <begin position="87"/>
        <end position="98"/>
    </location>
</feature>
<evidence type="ECO:0000256" key="2">
    <source>
        <dbReference type="ARBA" id="ARBA00005051"/>
    </source>
</evidence>
<evidence type="ECO:0000313" key="11">
    <source>
        <dbReference type="Proteomes" id="UP000007488"/>
    </source>
</evidence>
<comment type="catalytic activity">
    <reaction evidence="1">
        <text>6-hydroxymethyl-7,8-dihydropterin + ATP = (7,8-dihydropterin-6-yl)methyl diphosphate + AMP + H(+)</text>
        <dbReference type="Rhea" id="RHEA:11412"/>
        <dbReference type="ChEBI" id="CHEBI:15378"/>
        <dbReference type="ChEBI" id="CHEBI:30616"/>
        <dbReference type="ChEBI" id="CHEBI:44841"/>
        <dbReference type="ChEBI" id="CHEBI:72950"/>
        <dbReference type="ChEBI" id="CHEBI:456215"/>
        <dbReference type="EC" id="2.7.6.3"/>
    </reaction>
</comment>
<dbReference type="EC" id="2.7.6.3" evidence="3"/>
<dbReference type="AlphaFoldDB" id="F0SWA2"/>
<dbReference type="UniPathway" id="UPA00077">
    <property type="reaction ID" value="UER00155"/>
</dbReference>
<evidence type="ECO:0000256" key="4">
    <source>
        <dbReference type="ARBA" id="ARBA00022679"/>
    </source>
</evidence>
<dbReference type="Proteomes" id="UP000007488">
    <property type="component" value="Chromosome"/>
</dbReference>
<dbReference type="STRING" id="645991.Sgly_0217"/>
<dbReference type="SUPFAM" id="SSF55083">
    <property type="entry name" value="6-hydroxymethyl-7,8-dihydropterin pyrophosphokinase, HPPK"/>
    <property type="match status" value="1"/>
</dbReference>
<dbReference type="PANTHER" id="PTHR43071">
    <property type="entry name" value="2-AMINO-4-HYDROXY-6-HYDROXYMETHYLDIHYDROPTERIDINE PYROPHOSPHOKINASE"/>
    <property type="match status" value="1"/>
</dbReference>
<protein>
    <recommendedName>
        <fullName evidence="3">2-amino-4-hydroxy-6-hydroxymethyldihydropteridine diphosphokinase</fullName>
        <ecNumber evidence="3">2.7.6.3</ecNumber>
    </recommendedName>
</protein>
<organism evidence="10 11">
    <name type="scientific">Syntrophobotulus glycolicus (strain DSM 8271 / FlGlyR)</name>
    <dbReference type="NCBI Taxonomy" id="645991"/>
    <lineage>
        <taxon>Bacteria</taxon>
        <taxon>Bacillati</taxon>
        <taxon>Bacillota</taxon>
        <taxon>Clostridia</taxon>
        <taxon>Eubacteriales</taxon>
        <taxon>Desulfitobacteriaceae</taxon>
        <taxon>Syntrophobotulus</taxon>
    </lineage>
</organism>
<dbReference type="Gene3D" id="3.30.70.560">
    <property type="entry name" value="7,8-Dihydro-6-hydroxymethylpterin-pyrophosphokinase HPPK"/>
    <property type="match status" value="1"/>
</dbReference>
<proteinExistence type="predicted"/>
<name>F0SWA2_SYNGF</name>
<dbReference type="GO" id="GO:0016301">
    <property type="term" value="F:kinase activity"/>
    <property type="evidence" value="ECO:0007669"/>
    <property type="project" value="UniProtKB-KW"/>
</dbReference>
<evidence type="ECO:0000256" key="5">
    <source>
        <dbReference type="ARBA" id="ARBA00022741"/>
    </source>
</evidence>
<dbReference type="KEGG" id="sgy:Sgly_0217"/>
<dbReference type="NCBIfam" id="TIGR01498">
    <property type="entry name" value="folK"/>
    <property type="match status" value="1"/>
</dbReference>
<dbReference type="GO" id="GO:0046654">
    <property type="term" value="P:tetrahydrofolate biosynthetic process"/>
    <property type="evidence" value="ECO:0007669"/>
    <property type="project" value="UniProtKB-UniPathway"/>
</dbReference>
<dbReference type="GO" id="GO:0005524">
    <property type="term" value="F:ATP binding"/>
    <property type="evidence" value="ECO:0007669"/>
    <property type="project" value="UniProtKB-KW"/>
</dbReference>
<keyword evidence="7" id="KW-0067">ATP-binding</keyword>
<evidence type="ECO:0000256" key="1">
    <source>
        <dbReference type="ARBA" id="ARBA00000198"/>
    </source>
</evidence>
<dbReference type="PROSITE" id="PS00794">
    <property type="entry name" value="HPPK"/>
    <property type="match status" value="1"/>
</dbReference>
<dbReference type="GO" id="GO:0046656">
    <property type="term" value="P:folic acid biosynthetic process"/>
    <property type="evidence" value="ECO:0007669"/>
    <property type="project" value="UniProtKB-KW"/>
</dbReference>
<accession>F0SWA2</accession>
<evidence type="ECO:0000313" key="10">
    <source>
        <dbReference type="EMBL" id="ADY54588.1"/>
    </source>
</evidence>
<keyword evidence="8" id="KW-0289">Folate biosynthesis</keyword>
<dbReference type="GO" id="GO:0003848">
    <property type="term" value="F:2-amino-4-hydroxy-6-hydroxymethyldihydropteridine diphosphokinase activity"/>
    <property type="evidence" value="ECO:0007669"/>
    <property type="project" value="UniProtKB-EC"/>
</dbReference>
<evidence type="ECO:0000256" key="7">
    <source>
        <dbReference type="ARBA" id="ARBA00022840"/>
    </source>
</evidence>
<evidence type="ECO:0000259" key="9">
    <source>
        <dbReference type="PROSITE" id="PS00794"/>
    </source>
</evidence>
<keyword evidence="6" id="KW-0418">Kinase</keyword>
<evidence type="ECO:0000256" key="3">
    <source>
        <dbReference type="ARBA" id="ARBA00013253"/>
    </source>
</evidence>
<keyword evidence="11" id="KW-1185">Reference proteome</keyword>
<evidence type="ECO:0000256" key="8">
    <source>
        <dbReference type="ARBA" id="ARBA00022909"/>
    </source>
</evidence>
<gene>
    <name evidence="10" type="ordered locus">Sgly_0217</name>
</gene>
<dbReference type="PANTHER" id="PTHR43071:SF1">
    <property type="entry name" value="2-AMINO-4-HYDROXY-6-HYDROXYMETHYLDIHYDROPTERIDINE PYROPHOSPHOKINASE"/>
    <property type="match status" value="1"/>
</dbReference>
<dbReference type="InterPro" id="IPR035907">
    <property type="entry name" value="Hppk_sf"/>
</dbReference>
<reference evidence="10 11" key="1">
    <citation type="journal article" date="2011" name="Stand. Genomic Sci.">
        <title>Complete genome sequence of Syntrophobotulus glycolicus type strain (FlGlyR).</title>
        <authorList>
            <person name="Han C."/>
            <person name="Mwirichia R."/>
            <person name="Chertkov O."/>
            <person name="Held B."/>
            <person name="Lapidus A."/>
            <person name="Nolan M."/>
            <person name="Lucas S."/>
            <person name="Hammon N."/>
            <person name="Deshpande S."/>
            <person name="Cheng J.F."/>
            <person name="Tapia R."/>
            <person name="Goodwin L."/>
            <person name="Pitluck S."/>
            <person name="Huntemann M."/>
            <person name="Liolios K."/>
            <person name="Ivanova N."/>
            <person name="Pagani I."/>
            <person name="Mavromatis K."/>
            <person name="Ovchinikova G."/>
            <person name="Pati A."/>
            <person name="Chen A."/>
            <person name="Palaniappan K."/>
            <person name="Land M."/>
            <person name="Hauser L."/>
            <person name="Brambilla E.M."/>
            <person name="Rohde M."/>
            <person name="Spring S."/>
            <person name="Sikorski J."/>
            <person name="Goker M."/>
            <person name="Woyke T."/>
            <person name="Bristow J."/>
            <person name="Eisen J.A."/>
            <person name="Markowitz V."/>
            <person name="Hugenholtz P."/>
            <person name="Kyrpides N.C."/>
            <person name="Klenk H.P."/>
            <person name="Detter J.C."/>
        </authorList>
    </citation>
    <scope>NUCLEOTIDE SEQUENCE [LARGE SCALE GENOMIC DNA]</scope>
    <source>
        <strain evidence="11">DSM 8271 / FlGlyR</strain>
    </source>
</reference>
<dbReference type="EMBL" id="CP002547">
    <property type="protein sequence ID" value="ADY54588.1"/>
    <property type="molecule type" value="Genomic_DNA"/>
</dbReference>
<sequence length="156" mass="17955">MRAFLGLGSNLGDRRSYLKKAVRMLKERSGITMIQESGVYESEPWGELGQNKFLNQVIEIETSSRPEELLSQCQKIEAALGRERSVHWGPRTIDIDLLLLENVRIDSAHLKIPHPYLEQRNFVLIPLKEIAPNLVLPSGKVPSDYQEDEKIWRYRG</sequence>
<keyword evidence="5" id="KW-0547">Nucleotide-binding</keyword>
<reference evidence="11" key="2">
    <citation type="submission" date="2011-02" db="EMBL/GenBank/DDBJ databases">
        <title>The complete genome of Syntrophobotulus glycolicus DSM 8271.</title>
        <authorList>
            <person name="Lucas S."/>
            <person name="Copeland A."/>
            <person name="Lapidus A."/>
            <person name="Bruce D."/>
            <person name="Goodwin L."/>
            <person name="Pitluck S."/>
            <person name="Kyrpides N."/>
            <person name="Mavromatis K."/>
            <person name="Pagani I."/>
            <person name="Ivanova N."/>
            <person name="Mikhailova N."/>
            <person name="Chertkov O."/>
            <person name="Held B."/>
            <person name="Detter J.C."/>
            <person name="Tapia R."/>
            <person name="Han C."/>
            <person name="Land M."/>
            <person name="Hauser L."/>
            <person name="Markowitz V."/>
            <person name="Cheng J.-F."/>
            <person name="Hugenholtz P."/>
            <person name="Woyke T."/>
            <person name="Wu D."/>
            <person name="Spring S."/>
            <person name="Schroeder M."/>
            <person name="Brambilla E."/>
            <person name="Klenk H.-P."/>
            <person name="Eisen J.A."/>
        </authorList>
    </citation>
    <scope>NUCLEOTIDE SEQUENCE [LARGE SCALE GENOMIC DNA]</scope>
    <source>
        <strain evidence="11">DSM 8271 / FlGlyR</strain>
    </source>
</reference>
<dbReference type="OrthoDB" id="9808041at2"/>
<dbReference type="HOGENOM" id="CLU_097916_1_2_9"/>
<dbReference type="RefSeq" id="WP_013623459.1">
    <property type="nucleotide sequence ID" value="NC_015172.1"/>
</dbReference>
<dbReference type="CDD" id="cd00483">
    <property type="entry name" value="HPPK"/>
    <property type="match status" value="1"/>
</dbReference>
<dbReference type="eggNOG" id="COG0801">
    <property type="taxonomic scope" value="Bacteria"/>
</dbReference>
<keyword evidence="4 10" id="KW-0808">Transferase</keyword>